<keyword evidence="3 8" id="KW-0732">Signal</keyword>
<feature type="domain" description="PKD" evidence="10">
    <location>
        <begin position="962"/>
        <end position="1043"/>
    </location>
</feature>
<keyword evidence="12" id="KW-1185">Reference proteome</keyword>
<protein>
    <submittedName>
        <fullName evidence="11">PKD repeat-containing protein</fullName>
    </submittedName>
</protein>
<dbReference type="Gene3D" id="2.60.40.10">
    <property type="entry name" value="Immunoglobulins"/>
    <property type="match status" value="3"/>
</dbReference>
<evidence type="ECO:0000256" key="6">
    <source>
        <dbReference type="ARBA" id="ARBA00023136"/>
    </source>
</evidence>
<evidence type="ECO:0000259" key="10">
    <source>
        <dbReference type="PROSITE" id="PS50093"/>
    </source>
</evidence>
<evidence type="ECO:0000313" key="12">
    <source>
        <dbReference type="Proteomes" id="UP000199406"/>
    </source>
</evidence>
<reference evidence="12" key="1">
    <citation type="submission" date="2016-10" db="EMBL/GenBank/DDBJ databases">
        <authorList>
            <person name="Varghese N."/>
            <person name="Submissions S."/>
        </authorList>
    </citation>
    <scope>NUCLEOTIDE SEQUENCE [LARGE SCALE GENOMIC DNA]</scope>
    <source>
        <strain evidence="12">DSM 44268</strain>
    </source>
</reference>
<feature type="domain" description="PKD" evidence="10">
    <location>
        <begin position="794"/>
        <end position="871"/>
    </location>
</feature>
<feature type="signal peptide" evidence="8">
    <location>
        <begin position="1"/>
        <end position="35"/>
    </location>
</feature>
<dbReference type="GO" id="GO:0005886">
    <property type="term" value="C:plasma membrane"/>
    <property type="evidence" value="ECO:0007669"/>
    <property type="project" value="TreeGrafter"/>
</dbReference>
<dbReference type="GO" id="GO:0006816">
    <property type="term" value="P:calcium ion transport"/>
    <property type="evidence" value="ECO:0007669"/>
    <property type="project" value="TreeGrafter"/>
</dbReference>
<dbReference type="OrthoDB" id="9802683at2"/>
<dbReference type="AlphaFoldDB" id="A0A1G7JQ65"/>
<dbReference type="PANTHER" id="PTHR46730">
    <property type="entry name" value="POLYCYSTIN-1"/>
    <property type="match status" value="1"/>
</dbReference>
<proteinExistence type="predicted"/>
<feature type="domain" description="PKD" evidence="10">
    <location>
        <begin position="876"/>
        <end position="964"/>
    </location>
</feature>
<dbReference type="Gene3D" id="2.60.120.560">
    <property type="entry name" value="Exo-inulinase, domain 1"/>
    <property type="match status" value="1"/>
</dbReference>
<gene>
    <name evidence="11" type="ORF">SAMN05660662_1649</name>
</gene>
<dbReference type="InterPro" id="IPR011047">
    <property type="entry name" value="Quinoprotein_ADH-like_sf"/>
</dbReference>
<keyword evidence="7" id="KW-1015">Disulfide bond</keyword>
<dbReference type="InterPro" id="IPR035986">
    <property type="entry name" value="PKD_dom_sf"/>
</dbReference>
<evidence type="ECO:0000256" key="4">
    <source>
        <dbReference type="ARBA" id="ARBA00022737"/>
    </source>
</evidence>
<dbReference type="SUPFAM" id="SSF49899">
    <property type="entry name" value="Concanavalin A-like lectins/glucanases"/>
    <property type="match status" value="1"/>
</dbReference>
<dbReference type="EMBL" id="FNBT01000002">
    <property type="protein sequence ID" value="SDF27016.1"/>
    <property type="molecule type" value="Genomic_DNA"/>
</dbReference>
<dbReference type="GO" id="GO:0005975">
    <property type="term" value="P:carbohydrate metabolic process"/>
    <property type="evidence" value="ECO:0007669"/>
    <property type="project" value="UniProtKB-ARBA"/>
</dbReference>
<accession>A0A1G7JQ65</accession>
<dbReference type="Gene3D" id="2.60.120.200">
    <property type="match status" value="1"/>
</dbReference>
<dbReference type="Proteomes" id="UP000199406">
    <property type="component" value="Unassembled WGS sequence"/>
</dbReference>
<dbReference type="PROSITE" id="PS50093">
    <property type="entry name" value="PKD"/>
    <property type="match status" value="3"/>
</dbReference>
<dbReference type="InterPro" id="IPR000601">
    <property type="entry name" value="PKD_dom"/>
</dbReference>
<dbReference type="Pfam" id="PF13385">
    <property type="entry name" value="Laminin_G_3"/>
    <property type="match status" value="1"/>
</dbReference>
<dbReference type="InterPro" id="IPR006558">
    <property type="entry name" value="LamG-like"/>
</dbReference>
<evidence type="ECO:0000256" key="8">
    <source>
        <dbReference type="SAM" id="SignalP"/>
    </source>
</evidence>
<evidence type="ECO:0000256" key="2">
    <source>
        <dbReference type="ARBA" id="ARBA00022692"/>
    </source>
</evidence>
<dbReference type="InterPro" id="IPR022409">
    <property type="entry name" value="PKD/Chitinase_dom"/>
</dbReference>
<feature type="domain" description="Laminin G" evidence="9">
    <location>
        <begin position="618"/>
        <end position="793"/>
    </location>
</feature>
<dbReference type="CDD" id="cd00146">
    <property type="entry name" value="PKD"/>
    <property type="match status" value="3"/>
</dbReference>
<dbReference type="SUPFAM" id="SSF49299">
    <property type="entry name" value="PKD domain"/>
    <property type="match status" value="3"/>
</dbReference>
<dbReference type="SMART" id="SM00089">
    <property type="entry name" value="PKD"/>
    <property type="match status" value="3"/>
</dbReference>
<dbReference type="InterPro" id="IPR013320">
    <property type="entry name" value="ConA-like_dom_sf"/>
</dbReference>
<sequence>MTGSTAPASRRVLAGVLSTLLAAGSLSLLVSPARADTAPVAATTPTTVSADALPTVQINGVAWSQVVVGNTVYVAGSFTSARPAGAPAGVSETPRNNLLAYDIRTGELVRSFAPSLNGQALVITASPDGKRLYVGGDFDKVDGQTRYRIAAIDTATGALVPNWGPGVNGRVRAIVATDSTVYFGGNVQAVGSHTRNRLAAVSASNGALLPWAPVPGVGSTKGNRDGSTKTSNEVLAMVRTAGDQIVVAGRFDSLNGTKATGVGALDPVSGATRPFAINQLITNQGVNSAIYSLSTDGSTVYGTAYDYNGPGNIEGSFAAAADGGAIRWINDCRGDTYSSFATGGALYMAGHPHDCANIGGFPEQSPRVNKFATAVSLEPAGVVGSKTLTNSNFAGKPAPALQNWFPTMSPGTFTGQAQAGWTVTGNDSYVVYGGEFPQVNGVGQQGLVRYARPDIAPNKVGPYTFASAPTVTSPAPGQARISWTTTNDRDNSQLTYAVYREGEALPVAESVNASTWWENSQLTATDVGVSGSLRYRVTATDPFGNTVGSDWVPVQVAPATTGTVPYADRVRADGAQSHWRLGDRSGNAVDAIGSRPMTVGNGVTRGVAGAVPGDADTAYSFAGTAKATMATQTATAAPNVFTVEAWFQTSSATGGRLLGFANSQSGTSSKYDRQVYLDAQGRLNFSVNAPVMFWTTQRTVTSIATFNDGKWHHVAASMGANGMALYVDGTLVGSRTDTKSGESYNGYLRVGSDRAMGGSNTFSGRIDEVAYYPKALTAAQVMGHVSGAPVNQVPAARFSSTTTYLTADLDASRSVDAEGPIASYAWTLGDGTTATGRTVSHTYGAGGTYVVGLTVTDAAGATSTSSRLVQVSPEPPNQAPTAAFTSSVADLRVDVDGAGSADADGSVVSHDWDFGDGSTGTGATASHDYTAAGTYTVRLTVTDDDGATATAEREVTVTAPRVNQAPTAAFTSTATDLSVVVDGAASADPDGTVSSYAWDFGDGTTATGATASHAYTAGGTYTVRLTVTDDDGATAVVERAVLVGAPPLAMDAFEREVASGFGVAQVGGAWTLSGGAASVSGGVGHLDVATGGASAAALLNSVQARDVAVQAGLSLDRAPTGGGSFVYLMARRTAGNNVYRVSVRFQADGKVVMALLRTAAGTETALKTITLPGTYTPGTVLQVRFDVTGAETPTLQAKAWTSGTVEPTGWQLSATDTGANAALQGAGGIGVSVYVAGSATAPVRVNVDDLWAGAAGTAPIAR</sequence>
<dbReference type="PROSITE" id="PS50025">
    <property type="entry name" value="LAM_G_DOMAIN"/>
    <property type="match status" value="1"/>
</dbReference>
<dbReference type="SUPFAM" id="SSF50998">
    <property type="entry name" value="Quinoprotein alcohol dehydrogenase-like"/>
    <property type="match status" value="1"/>
</dbReference>
<keyword evidence="5" id="KW-1133">Transmembrane helix</keyword>
<dbReference type="PANTHER" id="PTHR46730:SF1">
    <property type="entry name" value="PLAT DOMAIN-CONTAINING PROTEIN"/>
    <property type="match status" value="1"/>
</dbReference>
<evidence type="ECO:0000256" key="5">
    <source>
        <dbReference type="ARBA" id="ARBA00022989"/>
    </source>
</evidence>
<dbReference type="InterPro" id="IPR013783">
    <property type="entry name" value="Ig-like_fold"/>
</dbReference>
<comment type="subcellular location">
    <subcellularLocation>
        <location evidence="1">Membrane</location>
        <topology evidence="1">Multi-pass membrane protein</topology>
    </subcellularLocation>
</comment>
<dbReference type="RefSeq" id="WP_091764694.1">
    <property type="nucleotide sequence ID" value="NZ_FNBT01000002.1"/>
</dbReference>
<evidence type="ECO:0000259" key="9">
    <source>
        <dbReference type="PROSITE" id="PS50025"/>
    </source>
</evidence>
<keyword evidence="6" id="KW-0472">Membrane</keyword>
<dbReference type="SMART" id="SM00560">
    <property type="entry name" value="LamGL"/>
    <property type="match status" value="1"/>
</dbReference>
<keyword evidence="2" id="KW-0812">Transmembrane</keyword>
<evidence type="ECO:0000313" key="11">
    <source>
        <dbReference type="EMBL" id="SDF27016.1"/>
    </source>
</evidence>
<dbReference type="InterPro" id="IPR001791">
    <property type="entry name" value="Laminin_G"/>
</dbReference>
<dbReference type="Pfam" id="PF18911">
    <property type="entry name" value="PKD_4"/>
    <property type="match status" value="3"/>
</dbReference>
<dbReference type="GO" id="GO:0005261">
    <property type="term" value="F:monoatomic cation channel activity"/>
    <property type="evidence" value="ECO:0007669"/>
    <property type="project" value="TreeGrafter"/>
</dbReference>
<feature type="chain" id="PRO_5011781155" evidence="8">
    <location>
        <begin position="36"/>
        <end position="1262"/>
    </location>
</feature>
<evidence type="ECO:0000256" key="7">
    <source>
        <dbReference type="ARBA" id="ARBA00023157"/>
    </source>
</evidence>
<evidence type="ECO:0000256" key="3">
    <source>
        <dbReference type="ARBA" id="ARBA00022729"/>
    </source>
</evidence>
<organism evidence="11 12">
    <name type="scientific">Blastococcus aurantiacus</name>
    <dbReference type="NCBI Taxonomy" id="1550231"/>
    <lineage>
        <taxon>Bacteria</taxon>
        <taxon>Bacillati</taxon>
        <taxon>Actinomycetota</taxon>
        <taxon>Actinomycetes</taxon>
        <taxon>Geodermatophilales</taxon>
        <taxon>Geodermatophilaceae</taxon>
        <taxon>Blastococcus</taxon>
    </lineage>
</organism>
<name>A0A1G7JQ65_9ACTN</name>
<dbReference type="STRING" id="1550231.SAMN05660662_1649"/>
<keyword evidence="4" id="KW-0677">Repeat</keyword>
<evidence type="ECO:0000256" key="1">
    <source>
        <dbReference type="ARBA" id="ARBA00004141"/>
    </source>
</evidence>
<dbReference type="CDD" id="cd00110">
    <property type="entry name" value="LamG"/>
    <property type="match status" value="1"/>
</dbReference>